<name>A0A6S6XPN4_9PROT</name>
<dbReference type="OrthoDB" id="9180225at2"/>
<sequence>MHPIHDVDVVILMATMLSSKRRPAELAEIVAGADLIQGFIPFPDKLGDAMTRLSYHGLIQAVEGGYTLTPAAQDLLADLPRKGEMPERIAHLREILLAYNPRAEHPVIELKMVELSAAVLAHRGAKKEPGKNLLMPKPKPDRHFKVEGRWRRASASRGRKP</sequence>
<evidence type="ECO:0000313" key="3">
    <source>
        <dbReference type="Proteomes" id="UP000515733"/>
    </source>
</evidence>
<dbReference type="AlphaFoldDB" id="A0A6S6XPN4"/>
<dbReference type="RefSeq" id="WP_145769979.1">
    <property type="nucleotide sequence ID" value="NZ_LR778301.1"/>
</dbReference>
<evidence type="ECO:0000256" key="1">
    <source>
        <dbReference type="SAM" id="MobiDB-lite"/>
    </source>
</evidence>
<keyword evidence="3" id="KW-1185">Reference proteome</keyword>
<reference evidence="2 3" key="1">
    <citation type="submission" date="2020-03" db="EMBL/GenBank/DDBJ databases">
        <authorList>
            <consortium name="Genoscope - CEA"/>
            <person name="William W."/>
        </authorList>
    </citation>
    <scope>NUCLEOTIDE SEQUENCE [LARGE SCALE GENOMIC DNA]</scope>
    <source>
        <strain evidence="3">DSM 16959</strain>
    </source>
</reference>
<feature type="region of interest" description="Disordered" evidence="1">
    <location>
        <begin position="127"/>
        <end position="161"/>
    </location>
</feature>
<organism evidence="2 3">
    <name type="scientific">Denitratisoma oestradiolicum</name>
    <dbReference type="NCBI Taxonomy" id="311182"/>
    <lineage>
        <taxon>Bacteria</taxon>
        <taxon>Pseudomonadati</taxon>
        <taxon>Pseudomonadota</taxon>
        <taxon>Betaproteobacteria</taxon>
        <taxon>Nitrosomonadales</taxon>
        <taxon>Sterolibacteriaceae</taxon>
        <taxon>Denitratisoma</taxon>
    </lineage>
</organism>
<gene>
    <name evidence="2" type="ORF">DENOEST_0691</name>
</gene>
<proteinExistence type="predicted"/>
<accession>A0A6S6XPN4</accession>
<evidence type="ECO:0000313" key="2">
    <source>
        <dbReference type="EMBL" id="CAB1367856.1"/>
    </source>
</evidence>
<protein>
    <submittedName>
        <fullName evidence="2">Uncharacterized protein</fullName>
    </submittedName>
</protein>
<dbReference type="KEGG" id="doe:DENOEST_0691"/>
<feature type="compositionally biased region" description="Basic residues" evidence="1">
    <location>
        <begin position="151"/>
        <end position="161"/>
    </location>
</feature>
<feature type="compositionally biased region" description="Basic and acidic residues" evidence="1">
    <location>
        <begin position="138"/>
        <end position="150"/>
    </location>
</feature>
<dbReference type="Proteomes" id="UP000515733">
    <property type="component" value="Chromosome"/>
</dbReference>
<dbReference type="EMBL" id="LR778301">
    <property type="protein sequence ID" value="CAB1367856.1"/>
    <property type="molecule type" value="Genomic_DNA"/>
</dbReference>